<sequence>MAAVHATPAAKPTAVGKRKDEDRTRGALAVVFGMSPPTSCRRGTWFFSQPSSNNFAIILSSNNANSPILHDEHTSTIHRIRLLPNSPPTPGARSLSFSLSSPTFSIASPAWSGMQFSISFRMMLASFGDRPLVEIMIWRGPSRTCAPK</sequence>
<feature type="region of interest" description="Disordered" evidence="1">
    <location>
        <begin position="1"/>
        <end position="22"/>
    </location>
</feature>
<protein>
    <submittedName>
        <fullName evidence="2">Uncharacterized protein</fullName>
    </submittedName>
</protein>
<comment type="caution">
    <text evidence="2">The sequence shown here is derived from an EMBL/GenBank/DDBJ whole genome shotgun (WGS) entry which is preliminary data.</text>
</comment>
<evidence type="ECO:0000313" key="2">
    <source>
        <dbReference type="EMBL" id="PIL23755.1"/>
    </source>
</evidence>
<dbReference type="Proteomes" id="UP000230002">
    <property type="component" value="Unassembled WGS sequence"/>
</dbReference>
<keyword evidence="3" id="KW-1185">Reference proteome</keyword>
<reference evidence="2 3" key="1">
    <citation type="journal article" date="2015" name="Sci. Rep.">
        <title>Chromosome-level genome map provides insights into diverse defense mechanisms in the medicinal fungus Ganoderma sinense.</title>
        <authorList>
            <person name="Zhu Y."/>
            <person name="Xu J."/>
            <person name="Sun C."/>
            <person name="Zhou S."/>
            <person name="Xu H."/>
            <person name="Nelson D.R."/>
            <person name="Qian J."/>
            <person name="Song J."/>
            <person name="Luo H."/>
            <person name="Xiang L."/>
            <person name="Li Y."/>
            <person name="Xu Z."/>
            <person name="Ji A."/>
            <person name="Wang L."/>
            <person name="Lu S."/>
            <person name="Hayward A."/>
            <person name="Sun W."/>
            <person name="Li X."/>
            <person name="Schwartz D.C."/>
            <person name="Wang Y."/>
            <person name="Chen S."/>
        </authorList>
    </citation>
    <scope>NUCLEOTIDE SEQUENCE [LARGE SCALE GENOMIC DNA]</scope>
    <source>
        <strain evidence="2 3">ZZ0214-1</strain>
    </source>
</reference>
<name>A0A2G8RQG4_9APHY</name>
<organism evidence="2 3">
    <name type="scientific">Ganoderma sinense ZZ0214-1</name>
    <dbReference type="NCBI Taxonomy" id="1077348"/>
    <lineage>
        <taxon>Eukaryota</taxon>
        <taxon>Fungi</taxon>
        <taxon>Dikarya</taxon>
        <taxon>Basidiomycota</taxon>
        <taxon>Agaricomycotina</taxon>
        <taxon>Agaricomycetes</taxon>
        <taxon>Polyporales</taxon>
        <taxon>Polyporaceae</taxon>
        <taxon>Ganoderma</taxon>
    </lineage>
</organism>
<evidence type="ECO:0000256" key="1">
    <source>
        <dbReference type="SAM" id="MobiDB-lite"/>
    </source>
</evidence>
<gene>
    <name evidence="2" type="ORF">GSI_13505</name>
</gene>
<dbReference type="EMBL" id="AYKW01000067">
    <property type="protein sequence ID" value="PIL23755.1"/>
    <property type="molecule type" value="Genomic_DNA"/>
</dbReference>
<accession>A0A2G8RQG4</accession>
<evidence type="ECO:0000313" key="3">
    <source>
        <dbReference type="Proteomes" id="UP000230002"/>
    </source>
</evidence>
<proteinExistence type="predicted"/>
<dbReference type="AlphaFoldDB" id="A0A2G8RQG4"/>